<organism evidence="2 3">
    <name type="scientific">Gossypium hirsutum</name>
    <name type="common">Upland cotton</name>
    <name type="synonym">Gossypium mexicanum</name>
    <dbReference type="NCBI Taxonomy" id="3635"/>
    <lineage>
        <taxon>Eukaryota</taxon>
        <taxon>Viridiplantae</taxon>
        <taxon>Streptophyta</taxon>
        <taxon>Embryophyta</taxon>
        <taxon>Tracheophyta</taxon>
        <taxon>Spermatophyta</taxon>
        <taxon>Magnoliopsida</taxon>
        <taxon>eudicotyledons</taxon>
        <taxon>Gunneridae</taxon>
        <taxon>Pentapetalae</taxon>
        <taxon>rosids</taxon>
        <taxon>malvids</taxon>
        <taxon>Malvales</taxon>
        <taxon>Malvaceae</taxon>
        <taxon>Malvoideae</taxon>
        <taxon>Gossypium</taxon>
    </lineage>
</organism>
<evidence type="ECO:0000313" key="2">
    <source>
        <dbReference type="Proteomes" id="UP000818029"/>
    </source>
</evidence>
<dbReference type="InterPro" id="IPR052929">
    <property type="entry name" value="RNase_H-like_EbsB-rel"/>
</dbReference>
<dbReference type="InterPro" id="IPR012337">
    <property type="entry name" value="RNaseH-like_sf"/>
</dbReference>
<evidence type="ECO:0000313" key="3">
    <source>
        <dbReference type="RefSeq" id="XP_040971365.1"/>
    </source>
</evidence>
<name>A0ABM3BWC4_GOSHI</name>
<dbReference type="InterPro" id="IPR036397">
    <property type="entry name" value="RNaseH_sf"/>
</dbReference>
<dbReference type="RefSeq" id="XP_040971365.1">
    <property type="nucleotide sequence ID" value="XM_041115431.1"/>
</dbReference>
<feature type="domain" description="RNase H type-1" evidence="1">
    <location>
        <begin position="108"/>
        <end position="227"/>
    </location>
</feature>
<reference evidence="2" key="1">
    <citation type="journal article" date="2020" name="Nat. Genet.">
        <title>Genomic diversifications of five Gossypium allopolyploid species and their impact on cotton improvement.</title>
        <authorList>
            <person name="Chen Z.J."/>
            <person name="Sreedasyam A."/>
            <person name="Ando A."/>
            <person name="Song Q."/>
            <person name="De Santiago L.M."/>
            <person name="Hulse-Kemp A.M."/>
            <person name="Ding M."/>
            <person name="Ye W."/>
            <person name="Kirkbride R.C."/>
            <person name="Jenkins J."/>
            <person name="Plott C."/>
            <person name="Lovell J."/>
            <person name="Lin Y.M."/>
            <person name="Vaughn R."/>
            <person name="Liu B."/>
            <person name="Simpson S."/>
            <person name="Scheffler B.E."/>
            <person name="Wen L."/>
            <person name="Saski C.A."/>
            <person name="Grover C.E."/>
            <person name="Hu G."/>
            <person name="Conover J.L."/>
            <person name="Carlson J.W."/>
            <person name="Shu S."/>
            <person name="Boston L.B."/>
            <person name="Williams M."/>
            <person name="Peterson D.G."/>
            <person name="McGee K."/>
            <person name="Jones D.C."/>
            <person name="Wendel J.F."/>
            <person name="Stelly D.M."/>
            <person name="Grimwood J."/>
            <person name="Schmutz J."/>
        </authorList>
    </citation>
    <scope>NUCLEOTIDE SEQUENCE [LARGE SCALE GENOMIC DNA]</scope>
    <source>
        <strain evidence="2">cv. TM-1</strain>
    </source>
</reference>
<protein>
    <recommendedName>
        <fullName evidence="1">RNase H type-1 domain-containing protein</fullName>
    </recommendedName>
</protein>
<keyword evidence="2" id="KW-1185">Reference proteome</keyword>
<reference evidence="3" key="2">
    <citation type="submission" date="2025-08" db="UniProtKB">
        <authorList>
            <consortium name="RefSeq"/>
        </authorList>
    </citation>
    <scope>IDENTIFICATION</scope>
</reference>
<dbReference type="Pfam" id="PF13456">
    <property type="entry name" value="RVT_3"/>
    <property type="match status" value="1"/>
</dbReference>
<sequence>MKHRKLSNTTTCPRSEKGTENMNHLLHECPVSVSSTPSRYRIFYCVLWVIWGDRNARMHKKVSKSGKEIVSLVSSYISELNEIEKRSPQISPTVSKWNNPLDQFVKINFDVAYDGRLCQSTVGIVARNSEGNVLLSCAEIHQQVASAFAAEALVCCKATQIGTDMQWPKIIIEGDSLSIIKKCKVKSPDKSLVGAYIHDIQQLLLKSRNCRFEYIPRISNSLAHILAIETLKKELYLVGNVPEYVEKKTERDRMREPD</sequence>
<dbReference type="GeneID" id="121230527"/>
<dbReference type="PANTHER" id="PTHR47074:SF61">
    <property type="entry name" value="RNASE H TYPE-1 DOMAIN-CONTAINING PROTEIN"/>
    <property type="match status" value="1"/>
</dbReference>
<dbReference type="PANTHER" id="PTHR47074">
    <property type="entry name" value="BNAC02G40300D PROTEIN"/>
    <property type="match status" value="1"/>
</dbReference>
<proteinExistence type="predicted"/>
<accession>A0ABM3BWC4</accession>
<evidence type="ECO:0000259" key="1">
    <source>
        <dbReference type="Pfam" id="PF13456"/>
    </source>
</evidence>
<dbReference type="InterPro" id="IPR044730">
    <property type="entry name" value="RNase_H-like_dom_plant"/>
</dbReference>
<dbReference type="Gene3D" id="3.30.420.10">
    <property type="entry name" value="Ribonuclease H-like superfamily/Ribonuclease H"/>
    <property type="match status" value="1"/>
</dbReference>
<dbReference type="InterPro" id="IPR002156">
    <property type="entry name" value="RNaseH_domain"/>
</dbReference>
<dbReference type="Proteomes" id="UP000818029">
    <property type="component" value="Chromosome A06"/>
</dbReference>
<gene>
    <name evidence="3" type="primary">LOC121230527</name>
</gene>
<dbReference type="CDD" id="cd06222">
    <property type="entry name" value="RNase_H_like"/>
    <property type="match status" value="1"/>
</dbReference>
<dbReference type="SUPFAM" id="SSF53098">
    <property type="entry name" value="Ribonuclease H-like"/>
    <property type="match status" value="1"/>
</dbReference>